<feature type="binding site" evidence="12">
    <location>
        <position position="334"/>
    </location>
    <ligand>
        <name>ATP</name>
        <dbReference type="ChEBI" id="CHEBI:30616"/>
    </ligand>
</feature>
<proteinExistence type="predicted"/>
<keyword evidence="3" id="KW-0808">Transferase</keyword>
<keyword evidence="17" id="KW-1185">Reference proteome</keyword>
<evidence type="ECO:0000256" key="10">
    <source>
        <dbReference type="ARBA" id="ARBA00023136"/>
    </source>
</evidence>
<keyword evidence="8 12" id="KW-0067">ATP-binding</keyword>
<evidence type="ECO:0000256" key="4">
    <source>
        <dbReference type="ARBA" id="ARBA00022692"/>
    </source>
</evidence>
<dbReference type="InterPro" id="IPR025287">
    <property type="entry name" value="WAK_GUB"/>
</dbReference>
<evidence type="ECO:0000256" key="14">
    <source>
        <dbReference type="SAM" id="SignalP"/>
    </source>
</evidence>
<dbReference type="PROSITE" id="PS00108">
    <property type="entry name" value="PROTEIN_KINASE_ST"/>
    <property type="match status" value="1"/>
</dbReference>
<evidence type="ECO:0000256" key="1">
    <source>
        <dbReference type="ARBA" id="ARBA00004479"/>
    </source>
</evidence>
<evidence type="ECO:0000259" key="15">
    <source>
        <dbReference type="PROSITE" id="PS50011"/>
    </source>
</evidence>
<dbReference type="PROSITE" id="PS50011">
    <property type="entry name" value="PROTEIN_KINASE_DOM"/>
    <property type="match status" value="1"/>
</dbReference>
<dbReference type="PANTHER" id="PTHR27009">
    <property type="entry name" value="RUST RESISTANCE KINASE LR10-RELATED"/>
    <property type="match status" value="1"/>
</dbReference>
<keyword evidence="6 12" id="KW-0547">Nucleotide-binding</keyword>
<evidence type="ECO:0000256" key="6">
    <source>
        <dbReference type="ARBA" id="ARBA00022741"/>
    </source>
</evidence>
<evidence type="ECO:0000256" key="2">
    <source>
        <dbReference type="ARBA" id="ARBA00022527"/>
    </source>
</evidence>
<gene>
    <name evidence="16" type="ORF">K2173_008601</name>
</gene>
<keyword evidence="5 14" id="KW-0732">Signal</keyword>
<dbReference type="Gene3D" id="1.10.510.10">
    <property type="entry name" value="Transferase(Phosphotransferase) domain 1"/>
    <property type="match status" value="1"/>
</dbReference>
<keyword evidence="11" id="KW-0325">Glycoprotein</keyword>
<evidence type="ECO:0000313" key="17">
    <source>
        <dbReference type="Proteomes" id="UP001159364"/>
    </source>
</evidence>
<evidence type="ECO:0000256" key="3">
    <source>
        <dbReference type="ARBA" id="ARBA00022679"/>
    </source>
</evidence>
<evidence type="ECO:0000256" key="5">
    <source>
        <dbReference type="ARBA" id="ARBA00022729"/>
    </source>
</evidence>
<feature type="chain" id="PRO_5043944919" description="Protein kinase domain-containing protein" evidence="14">
    <location>
        <begin position="22"/>
        <end position="616"/>
    </location>
</feature>
<organism evidence="16 17">
    <name type="scientific">Erythroxylum novogranatense</name>
    <dbReference type="NCBI Taxonomy" id="1862640"/>
    <lineage>
        <taxon>Eukaryota</taxon>
        <taxon>Viridiplantae</taxon>
        <taxon>Streptophyta</taxon>
        <taxon>Embryophyta</taxon>
        <taxon>Tracheophyta</taxon>
        <taxon>Spermatophyta</taxon>
        <taxon>Magnoliopsida</taxon>
        <taxon>eudicotyledons</taxon>
        <taxon>Gunneridae</taxon>
        <taxon>Pentapetalae</taxon>
        <taxon>rosids</taxon>
        <taxon>fabids</taxon>
        <taxon>Malpighiales</taxon>
        <taxon>Erythroxylaceae</taxon>
        <taxon>Erythroxylum</taxon>
    </lineage>
</organism>
<feature type="transmembrane region" description="Helical" evidence="13">
    <location>
        <begin position="245"/>
        <end position="265"/>
    </location>
</feature>
<evidence type="ECO:0000256" key="7">
    <source>
        <dbReference type="ARBA" id="ARBA00022777"/>
    </source>
</evidence>
<sequence length="616" mass="69607">MGYSLEIKLVILCLFLQVLVGYGISVGGCEESKCGRRGPVIRFPFRLKDKQPEHCGFPGFDLTCTERRETLLELPTSAKLHINTIDYVSQAIVASDPNNCLPRQALNLSLSNTPFEVLYGFSYNYSLFSCASENRNMYYPSFPRLSAPVYDAYAIPCLSVPGYDVYLFSPSESFSYRSVASCEKMYTLPSLPNGGDNVLYLNWSIPACAYCEAQGKFCGWKSTDIKTDIQCFDRPKENGGTTKKIIASVVAVGSFLIILLALLLYRLYRKDRSDKENQARVKGFLEDYKAFNPARYSYNDIKRITNEFKDKLGQGAYGTVYKGKLSDEVYVAVKILNSSKGNGEEFVNEVATMGRIHHVNVVRLVGYCADGFRRALVYEYLPNESLEKFISPDHDVKNLHLSWGKLQKIALGIAEGIDYLHRGCDQRILHFDIKPHNILLDDNFNPKISDFGMAKLCAKDQSAVSMTTARGTLGYIAPEVFSRNFGNVSYKSDVYSYGMVLLEVVGGRKQTIVTTDNVSHVNFPEWAYNCLYQGEELRIQIEEESDHQIAKKLTIVGLWCIQWHPVERPHMKTVVQMLEEEGDKLTVPPNPFSSRMNADFPGKFHHQELEVISETE</sequence>
<dbReference type="EMBL" id="JAIWQS010000010">
    <property type="protein sequence ID" value="KAJ8752866.1"/>
    <property type="molecule type" value="Genomic_DNA"/>
</dbReference>
<dbReference type="PROSITE" id="PS00107">
    <property type="entry name" value="PROTEIN_KINASE_ATP"/>
    <property type="match status" value="1"/>
</dbReference>
<evidence type="ECO:0000256" key="11">
    <source>
        <dbReference type="ARBA" id="ARBA00023180"/>
    </source>
</evidence>
<feature type="domain" description="Protein kinase" evidence="15">
    <location>
        <begin position="306"/>
        <end position="593"/>
    </location>
</feature>
<dbReference type="GO" id="GO:0016020">
    <property type="term" value="C:membrane"/>
    <property type="evidence" value="ECO:0007669"/>
    <property type="project" value="UniProtKB-SubCell"/>
</dbReference>
<keyword evidence="2" id="KW-0723">Serine/threonine-protein kinase</keyword>
<dbReference type="AlphaFoldDB" id="A0AAV8SLI1"/>
<dbReference type="InterPro" id="IPR011009">
    <property type="entry name" value="Kinase-like_dom_sf"/>
</dbReference>
<accession>A0AAV8SLI1</accession>
<dbReference type="SUPFAM" id="SSF56112">
    <property type="entry name" value="Protein kinase-like (PK-like)"/>
    <property type="match status" value="1"/>
</dbReference>
<dbReference type="Pfam" id="PF13947">
    <property type="entry name" value="GUB_WAK_bind"/>
    <property type="match status" value="1"/>
</dbReference>
<dbReference type="Proteomes" id="UP001159364">
    <property type="component" value="Linkage Group LG10"/>
</dbReference>
<dbReference type="GO" id="GO:0005524">
    <property type="term" value="F:ATP binding"/>
    <property type="evidence" value="ECO:0007669"/>
    <property type="project" value="UniProtKB-UniRule"/>
</dbReference>
<evidence type="ECO:0000256" key="12">
    <source>
        <dbReference type="PROSITE-ProRule" id="PRU10141"/>
    </source>
</evidence>
<keyword evidence="10 13" id="KW-0472">Membrane</keyword>
<evidence type="ECO:0000256" key="8">
    <source>
        <dbReference type="ARBA" id="ARBA00022840"/>
    </source>
</evidence>
<keyword evidence="9 13" id="KW-1133">Transmembrane helix</keyword>
<keyword evidence="7" id="KW-0418">Kinase</keyword>
<dbReference type="InterPro" id="IPR000719">
    <property type="entry name" value="Prot_kinase_dom"/>
</dbReference>
<dbReference type="InterPro" id="IPR008271">
    <property type="entry name" value="Ser/Thr_kinase_AS"/>
</dbReference>
<feature type="signal peptide" evidence="14">
    <location>
        <begin position="1"/>
        <end position="21"/>
    </location>
</feature>
<reference evidence="16 17" key="1">
    <citation type="submission" date="2021-09" db="EMBL/GenBank/DDBJ databases">
        <title>Genomic insights and catalytic innovation underlie evolution of tropane alkaloids biosynthesis.</title>
        <authorList>
            <person name="Wang Y.-J."/>
            <person name="Tian T."/>
            <person name="Huang J.-P."/>
            <person name="Huang S.-X."/>
        </authorList>
    </citation>
    <scope>NUCLEOTIDE SEQUENCE [LARGE SCALE GENOMIC DNA]</scope>
    <source>
        <strain evidence="16">KIB-2018</strain>
        <tissue evidence="16">Leaf</tissue>
    </source>
</reference>
<evidence type="ECO:0000256" key="9">
    <source>
        <dbReference type="ARBA" id="ARBA00022989"/>
    </source>
</evidence>
<dbReference type="InterPro" id="IPR045874">
    <property type="entry name" value="LRK10/LRL21-25-like"/>
</dbReference>
<protein>
    <recommendedName>
        <fullName evidence="15">Protein kinase domain-containing protein</fullName>
    </recommendedName>
</protein>
<dbReference type="SMART" id="SM00220">
    <property type="entry name" value="S_TKc"/>
    <property type="match status" value="1"/>
</dbReference>
<dbReference type="FunFam" id="3.30.200.20:FF:000178">
    <property type="entry name" value="serine/threonine-protein kinase PBS1-like"/>
    <property type="match status" value="1"/>
</dbReference>
<evidence type="ECO:0000313" key="16">
    <source>
        <dbReference type="EMBL" id="KAJ8752866.1"/>
    </source>
</evidence>
<comment type="caution">
    <text evidence="16">The sequence shown here is derived from an EMBL/GenBank/DDBJ whole genome shotgun (WGS) entry which is preliminary data.</text>
</comment>
<evidence type="ECO:0000256" key="13">
    <source>
        <dbReference type="SAM" id="Phobius"/>
    </source>
</evidence>
<dbReference type="FunFam" id="1.10.510.10:FF:000590">
    <property type="entry name" value="PR5-like receptor kinase"/>
    <property type="match status" value="1"/>
</dbReference>
<name>A0AAV8SLI1_9ROSI</name>
<dbReference type="Gene3D" id="3.30.200.20">
    <property type="entry name" value="Phosphorylase Kinase, domain 1"/>
    <property type="match status" value="1"/>
</dbReference>
<dbReference type="Pfam" id="PF00069">
    <property type="entry name" value="Pkinase"/>
    <property type="match status" value="1"/>
</dbReference>
<keyword evidence="4 13" id="KW-0812">Transmembrane</keyword>
<dbReference type="GO" id="GO:0030247">
    <property type="term" value="F:polysaccharide binding"/>
    <property type="evidence" value="ECO:0007669"/>
    <property type="project" value="InterPro"/>
</dbReference>
<dbReference type="GO" id="GO:0004674">
    <property type="term" value="F:protein serine/threonine kinase activity"/>
    <property type="evidence" value="ECO:0007669"/>
    <property type="project" value="UniProtKB-KW"/>
</dbReference>
<comment type="subcellular location">
    <subcellularLocation>
        <location evidence="1">Membrane</location>
        <topology evidence="1">Single-pass type I membrane protein</topology>
    </subcellularLocation>
</comment>
<dbReference type="InterPro" id="IPR017441">
    <property type="entry name" value="Protein_kinase_ATP_BS"/>
</dbReference>